<dbReference type="SUPFAM" id="SSF48576">
    <property type="entry name" value="Terpenoid synthases"/>
    <property type="match status" value="1"/>
</dbReference>
<dbReference type="EMBL" id="JAWHQM010000053">
    <property type="protein sequence ID" value="KAK5635500.1"/>
    <property type="molecule type" value="Genomic_DNA"/>
</dbReference>
<dbReference type="AlphaFoldDB" id="A0AAN7UMG3"/>
<gene>
    <name evidence="1" type="ORF">RRF57_011212</name>
</gene>
<dbReference type="Proteomes" id="UP001305414">
    <property type="component" value="Unassembled WGS sequence"/>
</dbReference>
<proteinExistence type="predicted"/>
<reference evidence="1 2" key="1">
    <citation type="submission" date="2023-10" db="EMBL/GenBank/DDBJ databases">
        <title>Draft genome sequence of Xylaria bambusicola isolate GMP-LS, the root and basal stem rot pathogen of sugarcane in Indonesia.</title>
        <authorList>
            <person name="Selvaraj P."/>
            <person name="Muralishankar V."/>
            <person name="Muruganantham S."/>
            <person name="Sp S."/>
            <person name="Haryani S."/>
            <person name="Lau K.J.X."/>
            <person name="Naqvi N.I."/>
        </authorList>
    </citation>
    <scope>NUCLEOTIDE SEQUENCE [LARGE SCALE GENOMIC DNA]</scope>
    <source>
        <strain evidence="1">GMP-LS</strain>
    </source>
</reference>
<accession>A0AAN7UMG3</accession>
<evidence type="ECO:0000313" key="1">
    <source>
        <dbReference type="EMBL" id="KAK5635500.1"/>
    </source>
</evidence>
<name>A0AAN7UMG3_9PEZI</name>
<comment type="caution">
    <text evidence="1">The sequence shown here is derived from an EMBL/GenBank/DDBJ whole genome shotgun (WGS) entry which is preliminary data.</text>
</comment>
<sequence length="127" mass="14426">MSTTIDAILRGNDIFSYRKDLPGVDCNLISILGDKGSSAQQSMERLGVMVNDCYRLWYTELAELPQCGKEMDREALKFVDLCSLIPLANLYRGSKRCPKPRDSYKTGRYLGAEGHEVHKTKVLYLHH</sequence>
<protein>
    <submittedName>
        <fullName evidence="1">Uncharacterized protein</fullName>
    </submittedName>
</protein>
<evidence type="ECO:0000313" key="2">
    <source>
        <dbReference type="Proteomes" id="UP001305414"/>
    </source>
</evidence>
<keyword evidence="2" id="KW-1185">Reference proteome</keyword>
<organism evidence="1 2">
    <name type="scientific">Xylaria bambusicola</name>
    <dbReference type="NCBI Taxonomy" id="326684"/>
    <lineage>
        <taxon>Eukaryota</taxon>
        <taxon>Fungi</taxon>
        <taxon>Dikarya</taxon>
        <taxon>Ascomycota</taxon>
        <taxon>Pezizomycotina</taxon>
        <taxon>Sordariomycetes</taxon>
        <taxon>Xylariomycetidae</taxon>
        <taxon>Xylariales</taxon>
        <taxon>Xylariaceae</taxon>
        <taxon>Xylaria</taxon>
    </lineage>
</organism>
<dbReference type="Gene3D" id="1.10.600.10">
    <property type="entry name" value="Farnesyl Diphosphate Synthase"/>
    <property type="match status" value="1"/>
</dbReference>
<dbReference type="InterPro" id="IPR008949">
    <property type="entry name" value="Isoprenoid_synthase_dom_sf"/>
</dbReference>